<protein>
    <recommendedName>
        <fullName evidence="1">DUF4377 domain-containing protein</fullName>
    </recommendedName>
</protein>
<proteinExistence type="predicted"/>
<comment type="caution">
    <text evidence="2">The sequence shown here is derived from an EMBL/GenBank/DDBJ whole genome shotgun (WGS) entry which is preliminary data.</text>
</comment>
<dbReference type="RefSeq" id="WP_051316880.1">
    <property type="nucleotide sequence ID" value="NZ_BMWS01000013.1"/>
</dbReference>
<evidence type="ECO:0000313" key="3">
    <source>
        <dbReference type="Proteomes" id="UP000601108"/>
    </source>
</evidence>
<organism evidence="2 3">
    <name type="scientific">Aquimarina muelleri</name>
    <dbReference type="NCBI Taxonomy" id="279356"/>
    <lineage>
        <taxon>Bacteria</taxon>
        <taxon>Pseudomonadati</taxon>
        <taxon>Bacteroidota</taxon>
        <taxon>Flavobacteriia</taxon>
        <taxon>Flavobacteriales</taxon>
        <taxon>Flavobacteriaceae</taxon>
        <taxon>Aquimarina</taxon>
    </lineage>
</organism>
<evidence type="ECO:0000313" key="2">
    <source>
        <dbReference type="EMBL" id="GGX20034.1"/>
    </source>
</evidence>
<feature type="domain" description="DUF4377" evidence="1">
    <location>
        <begin position="25"/>
        <end position="98"/>
    </location>
</feature>
<dbReference type="InterPro" id="IPR025485">
    <property type="entry name" value="DUF4377"/>
</dbReference>
<dbReference type="EMBL" id="BMWS01000013">
    <property type="protein sequence ID" value="GGX20034.1"/>
    <property type="molecule type" value="Genomic_DNA"/>
</dbReference>
<dbReference type="AlphaFoldDB" id="A0A918JWL1"/>
<dbReference type="Pfam" id="PF14302">
    <property type="entry name" value="DUF4377"/>
    <property type="match status" value="1"/>
</dbReference>
<evidence type="ECO:0000259" key="1">
    <source>
        <dbReference type="Pfam" id="PF14302"/>
    </source>
</evidence>
<reference evidence="2 3" key="1">
    <citation type="journal article" date="2014" name="Int. J. Syst. Evol. Microbiol.">
        <title>Complete genome sequence of Corynebacterium casei LMG S-19264T (=DSM 44701T), isolated from a smear-ripened cheese.</title>
        <authorList>
            <consortium name="US DOE Joint Genome Institute (JGI-PGF)"/>
            <person name="Walter F."/>
            <person name="Albersmeier A."/>
            <person name="Kalinowski J."/>
            <person name="Ruckert C."/>
        </authorList>
    </citation>
    <scope>NUCLEOTIDE SEQUENCE [LARGE SCALE GENOMIC DNA]</scope>
    <source>
        <strain evidence="2 3">KCTC 12285</strain>
    </source>
</reference>
<name>A0A918JWL1_9FLAO</name>
<dbReference type="Proteomes" id="UP000601108">
    <property type="component" value="Unassembled WGS sequence"/>
</dbReference>
<keyword evidence="3" id="KW-1185">Reference proteome</keyword>
<accession>A0A918JWL1</accession>
<sequence>MNNFVVLVSFIFLFSSCKETKTIFIAGSLADCVGEAPQKCILYKENPTEDWLFFYDTIEGFKYEEGYIYEIEVAITKIENPPADGSSLQYTLVKILSKEKDLSITPNFPDTVIHIEYESLSRASFLQIKINKDLIERTTDRNLKKFSSKECSKEDWKSILSLLKNIDFKKIDILKSPTEKRLFDGAPHAQLKITISSQTYTSSGFDHGNPPQEIEPLITAILGLAESIENNN</sequence>
<gene>
    <name evidence="2" type="ORF">GCM10007384_21780</name>
</gene>